<organism evidence="1 2">
    <name type="scientific">Ancylobacter mangrovi</name>
    <dbReference type="NCBI Taxonomy" id="2972472"/>
    <lineage>
        <taxon>Bacteria</taxon>
        <taxon>Pseudomonadati</taxon>
        <taxon>Pseudomonadota</taxon>
        <taxon>Alphaproteobacteria</taxon>
        <taxon>Hyphomicrobiales</taxon>
        <taxon>Xanthobacteraceae</taxon>
        <taxon>Ancylobacter</taxon>
    </lineage>
</organism>
<accession>A0A9X2P9K9</accession>
<dbReference type="RefSeq" id="WP_258730830.1">
    <property type="nucleotide sequence ID" value="NZ_JANTHZ010000001.1"/>
</dbReference>
<sequence>MPTTVLAGSGWLRTAFASSTADYEITLRRPDTAGAPSFAEGVLRAEVTIMIEARAARRATLVLASERSAPIEIRDLTPAGLTFRLLHPERLSREKDGR</sequence>
<evidence type="ECO:0000313" key="1">
    <source>
        <dbReference type="EMBL" id="MCS0493885.1"/>
    </source>
</evidence>
<reference evidence="1" key="1">
    <citation type="submission" date="2022-08" db="EMBL/GenBank/DDBJ databases">
        <authorList>
            <person name="Li F."/>
        </authorList>
    </citation>
    <scope>NUCLEOTIDE SEQUENCE</scope>
    <source>
        <strain evidence="1">MQZ15Z-1</strain>
    </source>
</reference>
<dbReference type="EMBL" id="JANTHZ010000001">
    <property type="protein sequence ID" value="MCS0493885.1"/>
    <property type="molecule type" value="Genomic_DNA"/>
</dbReference>
<comment type="caution">
    <text evidence="1">The sequence shown here is derived from an EMBL/GenBank/DDBJ whole genome shotgun (WGS) entry which is preliminary data.</text>
</comment>
<protein>
    <submittedName>
        <fullName evidence="1">Uncharacterized protein</fullName>
    </submittedName>
</protein>
<dbReference type="Proteomes" id="UP001151088">
    <property type="component" value="Unassembled WGS sequence"/>
</dbReference>
<proteinExistence type="predicted"/>
<keyword evidence="2" id="KW-1185">Reference proteome</keyword>
<dbReference type="AlphaFoldDB" id="A0A9X2P9K9"/>
<gene>
    <name evidence="1" type="ORF">NVS89_02160</name>
</gene>
<name>A0A9X2P9K9_9HYPH</name>
<evidence type="ECO:0000313" key="2">
    <source>
        <dbReference type="Proteomes" id="UP001151088"/>
    </source>
</evidence>